<dbReference type="SUPFAM" id="SSF55811">
    <property type="entry name" value="Nudix"/>
    <property type="match status" value="1"/>
</dbReference>
<keyword evidence="1" id="KW-0479">Metal-binding</keyword>
<evidence type="ECO:0000259" key="3">
    <source>
        <dbReference type="PROSITE" id="PS51462"/>
    </source>
</evidence>
<dbReference type="Proteomes" id="UP001497480">
    <property type="component" value="Unassembled WGS sequence"/>
</dbReference>
<name>A0AAV1W7Y9_LUPLU</name>
<dbReference type="PANTHER" id="PTHR12629">
    <property type="entry name" value="DIPHOSPHOINOSITOL POLYPHOSPHATE PHOSPHOHYDROLASE"/>
    <property type="match status" value="1"/>
</dbReference>
<dbReference type="GO" id="GO:0005634">
    <property type="term" value="C:nucleus"/>
    <property type="evidence" value="ECO:0007669"/>
    <property type="project" value="TreeGrafter"/>
</dbReference>
<evidence type="ECO:0000313" key="4">
    <source>
        <dbReference type="EMBL" id="CAL0304977.1"/>
    </source>
</evidence>
<dbReference type="PANTHER" id="PTHR12629:SF42">
    <property type="entry name" value="OS02G0734300 PROTEIN"/>
    <property type="match status" value="1"/>
</dbReference>
<comment type="caution">
    <text evidence="4">The sequence shown here is derived from an EMBL/GenBank/DDBJ whole genome shotgun (WGS) entry which is preliminary data.</text>
</comment>
<proteinExistence type="predicted"/>
<gene>
    <name evidence="4" type="ORF">LLUT_LOCUS6037</name>
</gene>
<dbReference type="AlphaFoldDB" id="A0AAV1W7Y9"/>
<evidence type="ECO:0000256" key="2">
    <source>
        <dbReference type="ARBA" id="ARBA00022801"/>
    </source>
</evidence>
<dbReference type="GO" id="GO:0046872">
    <property type="term" value="F:metal ion binding"/>
    <property type="evidence" value="ECO:0007669"/>
    <property type="project" value="UniProtKB-KW"/>
</dbReference>
<keyword evidence="5" id="KW-1185">Reference proteome</keyword>
<accession>A0AAV1W7Y9</accession>
<sequence>MDNDEIEVLVISSQNQQGKGMFFPKGGWELDESKKEATLRETMEEAGVRGIVGELQSVRGHLAAEQSRCFKFEDEEPLCYSFQCIHSSSITGLEGLSLHEAKMGVSHSFKVVSDNKNGGSFIARRRLVIIARIIGASKTIRLSCC</sequence>
<protein>
    <recommendedName>
        <fullName evidence="3">Nudix hydrolase domain-containing protein</fullName>
    </recommendedName>
</protein>
<evidence type="ECO:0000313" key="5">
    <source>
        <dbReference type="Proteomes" id="UP001497480"/>
    </source>
</evidence>
<dbReference type="PROSITE" id="PS51462">
    <property type="entry name" value="NUDIX"/>
    <property type="match status" value="1"/>
</dbReference>
<dbReference type="GO" id="GO:0016787">
    <property type="term" value="F:hydrolase activity"/>
    <property type="evidence" value="ECO:0007669"/>
    <property type="project" value="UniProtKB-KW"/>
</dbReference>
<keyword evidence="2" id="KW-0378">Hydrolase</keyword>
<dbReference type="Gene3D" id="3.90.79.10">
    <property type="entry name" value="Nucleoside Triphosphate Pyrophosphohydrolase"/>
    <property type="match status" value="1"/>
</dbReference>
<dbReference type="EMBL" id="CAXHTB010000004">
    <property type="protein sequence ID" value="CAL0304977.1"/>
    <property type="molecule type" value="Genomic_DNA"/>
</dbReference>
<reference evidence="4 5" key="1">
    <citation type="submission" date="2024-03" db="EMBL/GenBank/DDBJ databases">
        <authorList>
            <person name="Martinez-Hernandez J."/>
        </authorList>
    </citation>
    <scope>NUCLEOTIDE SEQUENCE [LARGE SCALE GENOMIC DNA]</scope>
</reference>
<evidence type="ECO:0000256" key="1">
    <source>
        <dbReference type="ARBA" id="ARBA00022723"/>
    </source>
</evidence>
<dbReference type="Pfam" id="PF00293">
    <property type="entry name" value="NUDIX"/>
    <property type="match status" value="1"/>
</dbReference>
<dbReference type="InterPro" id="IPR000086">
    <property type="entry name" value="NUDIX_hydrolase_dom"/>
</dbReference>
<organism evidence="4 5">
    <name type="scientific">Lupinus luteus</name>
    <name type="common">European yellow lupine</name>
    <dbReference type="NCBI Taxonomy" id="3873"/>
    <lineage>
        <taxon>Eukaryota</taxon>
        <taxon>Viridiplantae</taxon>
        <taxon>Streptophyta</taxon>
        <taxon>Embryophyta</taxon>
        <taxon>Tracheophyta</taxon>
        <taxon>Spermatophyta</taxon>
        <taxon>Magnoliopsida</taxon>
        <taxon>eudicotyledons</taxon>
        <taxon>Gunneridae</taxon>
        <taxon>Pentapetalae</taxon>
        <taxon>rosids</taxon>
        <taxon>fabids</taxon>
        <taxon>Fabales</taxon>
        <taxon>Fabaceae</taxon>
        <taxon>Papilionoideae</taxon>
        <taxon>50 kb inversion clade</taxon>
        <taxon>genistoids sensu lato</taxon>
        <taxon>core genistoids</taxon>
        <taxon>Genisteae</taxon>
        <taxon>Lupinus</taxon>
    </lineage>
</organism>
<feature type="domain" description="Nudix hydrolase" evidence="3">
    <location>
        <begin position="1"/>
        <end position="117"/>
    </location>
</feature>
<dbReference type="GO" id="GO:0005737">
    <property type="term" value="C:cytoplasm"/>
    <property type="evidence" value="ECO:0007669"/>
    <property type="project" value="TreeGrafter"/>
</dbReference>
<dbReference type="InterPro" id="IPR015797">
    <property type="entry name" value="NUDIX_hydrolase-like_dom_sf"/>
</dbReference>